<sequence>MSGDPLALGTFIRRHREKITPLQAGLSASGRRRTSGLRREELAMLSGVSATWITWIEQGRPVRPSLPTLDRLGEVLQLSHAERQHLFHLAGKTDPQAEPRPSVIPPSLLHILHTLQYPAYILDRYWNASAWNAAATAHFLDWLPASPVSGEKLPNLLEFLLLHPNARHFVEDWESRCRRLVAEFRADVGKHLDDPEMMRRITQLQSQSPTFAVLWSAQDVVEREGGLRVFQHPLLGRVTYEQNTLLPAAHTDLKLVILLPCAHENAGSEMITGKALGDGQSS</sequence>
<dbReference type="AlphaFoldDB" id="A0A2I1DP33"/>
<dbReference type="SMART" id="SM00530">
    <property type="entry name" value="HTH_XRE"/>
    <property type="match status" value="1"/>
</dbReference>
<dbReference type="Gene3D" id="1.10.260.40">
    <property type="entry name" value="lambda repressor-like DNA-binding domains"/>
    <property type="match status" value="1"/>
</dbReference>
<protein>
    <submittedName>
        <fullName evidence="2">Transcriptional regulator</fullName>
    </submittedName>
</protein>
<dbReference type="RefSeq" id="WP_101536938.1">
    <property type="nucleotide sequence ID" value="NZ_MXAV01000008.1"/>
</dbReference>
<dbReference type="InterPro" id="IPR041413">
    <property type="entry name" value="MLTR_LBD"/>
</dbReference>
<dbReference type="PANTHER" id="PTHR35010:SF2">
    <property type="entry name" value="BLL4672 PROTEIN"/>
    <property type="match status" value="1"/>
</dbReference>
<evidence type="ECO:0000259" key="1">
    <source>
        <dbReference type="SMART" id="SM00530"/>
    </source>
</evidence>
<dbReference type="Gene3D" id="3.30.450.180">
    <property type="match status" value="1"/>
</dbReference>
<proteinExistence type="predicted"/>
<dbReference type="SUPFAM" id="SSF47413">
    <property type="entry name" value="lambda repressor-like DNA-binding domains"/>
    <property type="match status" value="1"/>
</dbReference>
<dbReference type="InParanoid" id="A0A2I1DP33"/>
<evidence type="ECO:0000313" key="2">
    <source>
        <dbReference type="EMBL" id="PKY11631.1"/>
    </source>
</evidence>
<comment type="caution">
    <text evidence="2">The sequence shown here is derived from an EMBL/GenBank/DDBJ whole genome shotgun (WGS) entry which is preliminary data.</text>
</comment>
<dbReference type="Pfam" id="PF13560">
    <property type="entry name" value="HTH_31"/>
    <property type="match status" value="1"/>
</dbReference>
<organism evidence="2 3">
    <name type="scientific">Acidithiobacillus marinus</name>
    <dbReference type="NCBI Taxonomy" id="187490"/>
    <lineage>
        <taxon>Bacteria</taxon>
        <taxon>Pseudomonadati</taxon>
        <taxon>Pseudomonadota</taxon>
        <taxon>Acidithiobacillia</taxon>
        <taxon>Acidithiobacillales</taxon>
        <taxon>Acidithiobacillaceae</taxon>
        <taxon>Acidithiobacillus</taxon>
    </lineage>
</organism>
<evidence type="ECO:0000313" key="3">
    <source>
        <dbReference type="Proteomes" id="UP000234329"/>
    </source>
</evidence>
<dbReference type="GO" id="GO:0003677">
    <property type="term" value="F:DNA binding"/>
    <property type="evidence" value="ECO:0007669"/>
    <property type="project" value="InterPro"/>
</dbReference>
<dbReference type="InterPro" id="IPR010982">
    <property type="entry name" value="Lambda_DNA-bd_dom_sf"/>
</dbReference>
<dbReference type="InterPro" id="IPR001387">
    <property type="entry name" value="Cro/C1-type_HTH"/>
</dbReference>
<keyword evidence="3" id="KW-1185">Reference proteome</keyword>
<dbReference type="PANTHER" id="PTHR35010">
    <property type="entry name" value="BLL4672 PROTEIN-RELATED"/>
    <property type="match status" value="1"/>
</dbReference>
<dbReference type="Pfam" id="PF17765">
    <property type="entry name" value="MLTR_LBD"/>
    <property type="match status" value="1"/>
</dbReference>
<dbReference type="EMBL" id="MXAV01000008">
    <property type="protein sequence ID" value="PKY11631.1"/>
    <property type="molecule type" value="Genomic_DNA"/>
</dbReference>
<dbReference type="OrthoDB" id="5346389at2"/>
<accession>A0A2I1DP33</accession>
<dbReference type="CDD" id="cd00093">
    <property type="entry name" value="HTH_XRE"/>
    <property type="match status" value="1"/>
</dbReference>
<gene>
    <name evidence="2" type="ORF">B1757_03125</name>
</gene>
<reference evidence="2 3" key="1">
    <citation type="submission" date="2017-03" db="EMBL/GenBank/DDBJ databases">
        <title>Draft genime sequence of the acidophilic sulfur-oxidizing bacterium Acidithiobacillus sp. SH, isolated from seawater.</title>
        <authorList>
            <person name="Sharmin S."/>
            <person name="Tokuhisa M."/>
            <person name="Kanao T."/>
            <person name="Kamimura K."/>
        </authorList>
    </citation>
    <scope>NUCLEOTIDE SEQUENCE [LARGE SCALE GENOMIC DNA]</scope>
    <source>
        <strain evidence="2 3">SH</strain>
    </source>
</reference>
<name>A0A2I1DP33_9PROT</name>
<dbReference type="Proteomes" id="UP000234329">
    <property type="component" value="Unassembled WGS sequence"/>
</dbReference>
<feature type="domain" description="HTH cro/C1-type" evidence="1">
    <location>
        <begin position="11"/>
        <end position="83"/>
    </location>
</feature>